<dbReference type="EMBL" id="DTBD01000022">
    <property type="protein sequence ID" value="HGQ64191.1"/>
    <property type="molecule type" value="Genomic_DNA"/>
</dbReference>
<accession>A0A7C4NNN6</accession>
<dbReference type="Gene3D" id="2.20.28.10">
    <property type="match status" value="1"/>
</dbReference>
<dbReference type="InterPro" id="IPR048574">
    <property type="entry name" value="RUBY_RBDX"/>
</dbReference>
<comment type="caution">
    <text evidence="3">The sequence shown here is derived from an EMBL/GenBank/DDBJ whole genome shotgun (WGS) entry which is preliminary data.</text>
</comment>
<organism evidence="3">
    <name type="scientific">Ignisphaera aggregans</name>
    <dbReference type="NCBI Taxonomy" id="334771"/>
    <lineage>
        <taxon>Archaea</taxon>
        <taxon>Thermoproteota</taxon>
        <taxon>Thermoprotei</taxon>
        <taxon>Desulfurococcales</taxon>
        <taxon>Desulfurococcaceae</taxon>
        <taxon>Ignisphaera</taxon>
    </lineage>
</organism>
<reference evidence="3" key="1">
    <citation type="journal article" date="2020" name="mSystems">
        <title>Genome- and Community-Level Interaction Insights into Carbon Utilization and Element Cycling Functions of Hydrothermarchaeota in Hydrothermal Sediment.</title>
        <authorList>
            <person name="Zhou Z."/>
            <person name="Liu Y."/>
            <person name="Xu W."/>
            <person name="Pan J."/>
            <person name="Luo Z.H."/>
            <person name="Li M."/>
        </authorList>
    </citation>
    <scope>NUCLEOTIDE SEQUENCE [LARGE SCALE GENOMIC DNA]</scope>
    <source>
        <strain evidence="3">SpSt-637</strain>
        <strain evidence="2">SpSt-667</strain>
    </source>
</reference>
<name>A0A7C4NNN6_9CREN</name>
<dbReference type="PROSITE" id="PS50903">
    <property type="entry name" value="RUBREDOXIN_LIKE"/>
    <property type="match status" value="1"/>
</dbReference>
<gene>
    <name evidence="3" type="ORF">ENU08_03005</name>
    <name evidence="2" type="ORF">ENU41_06245</name>
</gene>
<protein>
    <submittedName>
        <fullName evidence="3">Rubredoxin</fullName>
    </submittedName>
</protein>
<dbReference type="SUPFAM" id="SSF57802">
    <property type="entry name" value="Rubredoxin-like"/>
    <property type="match status" value="1"/>
</dbReference>
<dbReference type="AlphaFoldDB" id="A0A7C4NNN6"/>
<dbReference type="CDD" id="cd00729">
    <property type="entry name" value="rubredoxin_SM"/>
    <property type="match status" value="1"/>
</dbReference>
<evidence type="ECO:0000259" key="1">
    <source>
        <dbReference type="PROSITE" id="PS50903"/>
    </source>
</evidence>
<dbReference type="GO" id="GO:0005506">
    <property type="term" value="F:iron ion binding"/>
    <property type="evidence" value="ECO:0007669"/>
    <property type="project" value="InterPro"/>
</dbReference>
<sequence length="111" mass="12616">MPLWKCQVCGFIFEGSEPPEKCPKCGAPKEQFRQLSGGEVELVVRSRKSNYLHMKALTLLRELLVVAEEIIQDNLDPPCVKIANEEKEFALTTIQKIMAELESHMKKGKWG</sequence>
<feature type="domain" description="Rubredoxin-like" evidence="1">
    <location>
        <begin position="1"/>
        <end position="35"/>
    </location>
</feature>
<dbReference type="EMBL" id="DTCK01000039">
    <property type="protein sequence ID" value="HGQ36258.1"/>
    <property type="molecule type" value="Genomic_DNA"/>
</dbReference>
<proteinExistence type="predicted"/>
<dbReference type="InterPro" id="IPR024934">
    <property type="entry name" value="Rubredoxin-like_dom"/>
</dbReference>
<evidence type="ECO:0000313" key="2">
    <source>
        <dbReference type="EMBL" id="HGQ36258.1"/>
    </source>
</evidence>
<dbReference type="Pfam" id="PF21349">
    <property type="entry name" value="RUBY_RBDX"/>
    <property type="match status" value="1"/>
</dbReference>
<evidence type="ECO:0000313" key="3">
    <source>
        <dbReference type="EMBL" id="HGQ64191.1"/>
    </source>
</evidence>